<gene>
    <name evidence="3" type="ORF">L596_006196</name>
</gene>
<keyword evidence="4" id="KW-1185">Reference proteome</keyword>
<feature type="domain" description="C2H2-type" evidence="2">
    <location>
        <begin position="158"/>
        <end position="180"/>
    </location>
</feature>
<name>A0A4V6I8V3_STECR</name>
<dbReference type="Proteomes" id="UP000298663">
    <property type="component" value="Chromosome X"/>
</dbReference>
<dbReference type="InterPro" id="IPR013087">
    <property type="entry name" value="Znf_C2H2_type"/>
</dbReference>
<feature type="compositionally biased region" description="Basic and acidic residues" evidence="1">
    <location>
        <begin position="330"/>
        <end position="341"/>
    </location>
</feature>
<protein>
    <recommendedName>
        <fullName evidence="2">C2H2-type domain-containing protein</fullName>
    </recommendedName>
</protein>
<feature type="compositionally biased region" description="Acidic residues" evidence="1">
    <location>
        <begin position="292"/>
        <end position="317"/>
    </location>
</feature>
<reference evidence="3 4" key="2">
    <citation type="journal article" date="2019" name="G3 (Bethesda)">
        <title>Hybrid Assembly of the Genome of the Entomopathogenic Nematode Steinernema carpocapsae Identifies the X-Chromosome.</title>
        <authorList>
            <person name="Serra L."/>
            <person name="Macchietto M."/>
            <person name="Macias-Munoz A."/>
            <person name="McGill C.J."/>
            <person name="Rodriguez I.M."/>
            <person name="Rodriguez B."/>
            <person name="Murad R."/>
            <person name="Mortazavi A."/>
        </authorList>
    </citation>
    <scope>NUCLEOTIDE SEQUENCE [LARGE SCALE GENOMIC DNA]</scope>
    <source>
        <strain evidence="3 4">ALL</strain>
    </source>
</reference>
<sequence length="447" mass="51147">MIKCILCLMTIEEGNQIELLRHVETHIFMFLRFVHLAAKYYCKRIGCNYMSVIESTILEHSTRMAHPKIHRPSERRVKKFFYPRHLTHVIAEDVLYINKFGMDAFRQVFQLRIKPVQISSMSPLQSAQCLLCSTILFAATLKEHLSKHLEIGKIVYKCTNCHLPFDCQKRAHSHERSMKHIVFGVENPYYELLFQMVVNDTKYVAEKRFVSPEEHFFGHLPLPQLDREYLTVPNLTEEEIAQRTNPDQPGPSGVTTTASNAAAKAISRPGPTEPNLFQGLFTNKLLNQGNGVDEDTSEESSGTDDLDIYSESDDSLDCSESSSLETVSDSSDKDEERAMEEGEHEETDDQRRTRTAASMFEDLANSRHTDLIVRSLEDNRGGLRGSYVRKRRGHALDSDDNSDEENRNIRRMNARRAYAARQFERYLDQVMTESPPGSPPGSQTEMS</sequence>
<feature type="region of interest" description="Disordered" evidence="1">
    <location>
        <begin position="287"/>
        <end position="352"/>
    </location>
</feature>
<evidence type="ECO:0000313" key="4">
    <source>
        <dbReference type="Proteomes" id="UP000298663"/>
    </source>
</evidence>
<feature type="compositionally biased region" description="Low complexity" evidence="1">
    <location>
        <begin position="318"/>
        <end position="329"/>
    </location>
</feature>
<reference evidence="3 4" key="1">
    <citation type="journal article" date="2015" name="Genome Biol.">
        <title>Comparative genomics of Steinernema reveals deeply conserved gene regulatory networks.</title>
        <authorList>
            <person name="Dillman A.R."/>
            <person name="Macchietto M."/>
            <person name="Porter C.F."/>
            <person name="Rogers A."/>
            <person name="Williams B."/>
            <person name="Antoshechkin I."/>
            <person name="Lee M.M."/>
            <person name="Goodwin Z."/>
            <person name="Lu X."/>
            <person name="Lewis E.E."/>
            <person name="Goodrich-Blair H."/>
            <person name="Stock S.P."/>
            <person name="Adams B.J."/>
            <person name="Sternberg P.W."/>
            <person name="Mortazavi A."/>
        </authorList>
    </citation>
    <scope>NUCLEOTIDE SEQUENCE [LARGE SCALE GENOMIC DNA]</scope>
    <source>
        <strain evidence="3 4">ALL</strain>
    </source>
</reference>
<feature type="region of interest" description="Disordered" evidence="1">
    <location>
        <begin position="392"/>
        <end position="413"/>
    </location>
</feature>
<proteinExistence type="predicted"/>
<organism evidence="3 4">
    <name type="scientific">Steinernema carpocapsae</name>
    <name type="common">Entomopathogenic nematode</name>
    <dbReference type="NCBI Taxonomy" id="34508"/>
    <lineage>
        <taxon>Eukaryota</taxon>
        <taxon>Metazoa</taxon>
        <taxon>Ecdysozoa</taxon>
        <taxon>Nematoda</taxon>
        <taxon>Chromadorea</taxon>
        <taxon>Rhabditida</taxon>
        <taxon>Tylenchina</taxon>
        <taxon>Panagrolaimomorpha</taxon>
        <taxon>Strongyloidoidea</taxon>
        <taxon>Steinernematidae</taxon>
        <taxon>Steinernema</taxon>
    </lineage>
</organism>
<accession>A0A4V6I8V3</accession>
<dbReference type="EMBL" id="CM016762">
    <property type="protein sequence ID" value="TMS39713.1"/>
    <property type="molecule type" value="Genomic_DNA"/>
</dbReference>
<evidence type="ECO:0000259" key="2">
    <source>
        <dbReference type="PROSITE" id="PS00028"/>
    </source>
</evidence>
<dbReference type="PROSITE" id="PS00028">
    <property type="entry name" value="ZINC_FINGER_C2H2_1"/>
    <property type="match status" value="1"/>
</dbReference>
<evidence type="ECO:0000313" key="3">
    <source>
        <dbReference type="EMBL" id="TMS39713.1"/>
    </source>
</evidence>
<dbReference type="AlphaFoldDB" id="A0A4V6I8V3"/>
<evidence type="ECO:0000256" key="1">
    <source>
        <dbReference type="SAM" id="MobiDB-lite"/>
    </source>
</evidence>